<evidence type="ECO:0000313" key="5">
    <source>
        <dbReference type="Proteomes" id="UP001236014"/>
    </source>
</evidence>
<dbReference type="PANTHER" id="PTHR45674">
    <property type="entry name" value="DNA LIGASE 1/3 FAMILY MEMBER"/>
    <property type="match status" value="1"/>
</dbReference>
<dbReference type="GO" id="GO:0006310">
    <property type="term" value="P:DNA recombination"/>
    <property type="evidence" value="ECO:0007669"/>
    <property type="project" value="InterPro"/>
</dbReference>
<keyword evidence="2" id="KW-0436">Ligase</keyword>
<dbReference type="PANTHER" id="PTHR45674:SF4">
    <property type="entry name" value="DNA LIGASE 1"/>
    <property type="match status" value="1"/>
</dbReference>
<evidence type="ECO:0000256" key="1">
    <source>
        <dbReference type="ARBA" id="ARBA00007572"/>
    </source>
</evidence>
<keyword evidence="5" id="KW-1185">Reference proteome</keyword>
<protein>
    <recommendedName>
        <fullName evidence="3">ATP-dependent DNA ligase family profile domain-containing protein</fullName>
    </recommendedName>
</protein>
<dbReference type="InterPro" id="IPR050191">
    <property type="entry name" value="ATP-dep_DNA_ligase"/>
</dbReference>
<reference evidence="4 5" key="1">
    <citation type="submission" date="2023-06" db="EMBL/GenBank/DDBJ databases">
        <authorList>
            <person name="Oyuntsetseg B."/>
            <person name="Kim S.B."/>
        </authorList>
    </citation>
    <scope>NUCLEOTIDE SEQUENCE [LARGE SCALE GENOMIC DNA]</scope>
    <source>
        <strain evidence="4 5">2-15</strain>
    </source>
</reference>
<comment type="similarity">
    <text evidence="1">Belongs to the ATP-dependent DNA ligase family.</text>
</comment>
<evidence type="ECO:0000313" key="4">
    <source>
        <dbReference type="EMBL" id="WIX83027.1"/>
    </source>
</evidence>
<dbReference type="GO" id="GO:0006281">
    <property type="term" value="P:DNA repair"/>
    <property type="evidence" value="ECO:0007669"/>
    <property type="project" value="InterPro"/>
</dbReference>
<dbReference type="InterPro" id="IPR012310">
    <property type="entry name" value="DNA_ligase_ATP-dep_cent"/>
</dbReference>
<accession>A0A9Y2INE6</accession>
<organism evidence="4 5">
    <name type="scientific">Amycolatopsis carbonis</name>
    <dbReference type="NCBI Taxonomy" id="715471"/>
    <lineage>
        <taxon>Bacteria</taxon>
        <taxon>Bacillati</taxon>
        <taxon>Actinomycetota</taxon>
        <taxon>Actinomycetes</taxon>
        <taxon>Pseudonocardiales</taxon>
        <taxon>Pseudonocardiaceae</taxon>
        <taxon>Amycolatopsis</taxon>
    </lineage>
</organism>
<dbReference type="Gene3D" id="3.30.1490.70">
    <property type="match status" value="1"/>
</dbReference>
<sequence length="307" mass="32653">MPVQSLPLRLAVAEPAAVLPEAGHGYEPKLDGWRCLIHVPAGAVQSRTGSSLADRFPGILESAATLGRVVLDGELCAYRAGRLDFAALGYGPVRRRAEGVTAVFVAFDLLGARGRDLRTLPYARRRERLETVIGAGNAGVQLMRSTRDVELARGWISAEQAAVGVEGSVAKPLGSRYPPRGGRAGWVKVRHFDDVDALVLGVTGSPTRPTALVLGQTDRRGRVRAVGLSTTLSRPALASLAGRRRLAPGGPVRASGVVAGLPGTADFTYWPVEPGVVVEARADSAFELGRYRHRLTVVRAKPFTTRS</sequence>
<dbReference type="RefSeq" id="WP_285973587.1">
    <property type="nucleotide sequence ID" value="NZ_CP127294.1"/>
</dbReference>
<dbReference type="AlphaFoldDB" id="A0A9Y2INE6"/>
<dbReference type="GO" id="GO:0005524">
    <property type="term" value="F:ATP binding"/>
    <property type="evidence" value="ECO:0007669"/>
    <property type="project" value="InterPro"/>
</dbReference>
<evidence type="ECO:0000256" key="2">
    <source>
        <dbReference type="ARBA" id="ARBA00022598"/>
    </source>
</evidence>
<name>A0A9Y2INE6_9PSEU</name>
<dbReference type="Proteomes" id="UP001236014">
    <property type="component" value="Chromosome"/>
</dbReference>
<proteinExistence type="inferred from homology"/>
<dbReference type="SUPFAM" id="SSF56091">
    <property type="entry name" value="DNA ligase/mRNA capping enzyme, catalytic domain"/>
    <property type="match status" value="1"/>
</dbReference>
<dbReference type="EMBL" id="CP127294">
    <property type="protein sequence ID" value="WIX83027.1"/>
    <property type="molecule type" value="Genomic_DNA"/>
</dbReference>
<dbReference type="KEGG" id="acab:QRX50_20820"/>
<dbReference type="GO" id="GO:0003910">
    <property type="term" value="F:DNA ligase (ATP) activity"/>
    <property type="evidence" value="ECO:0007669"/>
    <property type="project" value="InterPro"/>
</dbReference>
<dbReference type="Gene3D" id="3.30.470.30">
    <property type="entry name" value="DNA ligase/mRNA capping enzyme"/>
    <property type="match status" value="1"/>
</dbReference>
<dbReference type="Pfam" id="PF01068">
    <property type="entry name" value="DNA_ligase_A_M"/>
    <property type="match status" value="1"/>
</dbReference>
<evidence type="ECO:0000259" key="3">
    <source>
        <dbReference type="Pfam" id="PF01068"/>
    </source>
</evidence>
<feature type="domain" description="ATP-dependent DNA ligase family profile" evidence="3">
    <location>
        <begin position="23"/>
        <end position="189"/>
    </location>
</feature>
<gene>
    <name evidence="4" type="ORF">QRX50_20820</name>
</gene>